<dbReference type="InterPro" id="IPR036855">
    <property type="entry name" value="Znf_CCCH_sf"/>
</dbReference>
<dbReference type="PROSITE" id="PS51644">
    <property type="entry name" value="HTH_OST"/>
    <property type="match status" value="1"/>
</dbReference>
<dbReference type="GO" id="GO:0003677">
    <property type="term" value="F:DNA binding"/>
    <property type="evidence" value="ECO:0007669"/>
    <property type="project" value="UniProtKB-KW"/>
</dbReference>
<evidence type="ECO:0000313" key="12">
    <source>
        <dbReference type="Proteomes" id="UP000325577"/>
    </source>
</evidence>
<feature type="domain" description="RRM" evidence="8">
    <location>
        <begin position="352"/>
        <end position="427"/>
    </location>
</feature>
<keyword evidence="3 7" id="KW-0862">Zinc</keyword>
<feature type="zinc finger region" description="C3H1-type" evidence="7">
    <location>
        <begin position="192"/>
        <end position="219"/>
    </location>
</feature>
<evidence type="ECO:0000259" key="9">
    <source>
        <dbReference type="PROSITE" id="PS50103"/>
    </source>
</evidence>
<accession>A0A5J5A1D8</accession>
<dbReference type="PROSITE" id="PS50102">
    <property type="entry name" value="RRM"/>
    <property type="match status" value="1"/>
</dbReference>
<evidence type="ECO:0000256" key="3">
    <source>
        <dbReference type="ARBA" id="ARBA00022833"/>
    </source>
</evidence>
<dbReference type="EMBL" id="CM018047">
    <property type="protein sequence ID" value="KAA8524823.1"/>
    <property type="molecule type" value="Genomic_DNA"/>
</dbReference>
<evidence type="ECO:0000313" key="11">
    <source>
        <dbReference type="EMBL" id="KAA8524823.1"/>
    </source>
</evidence>
<dbReference type="Gene3D" id="4.10.1000.10">
    <property type="entry name" value="Zinc finger, CCCH-type"/>
    <property type="match status" value="1"/>
</dbReference>
<dbReference type="GO" id="GO:0008270">
    <property type="term" value="F:zinc ion binding"/>
    <property type="evidence" value="ECO:0007669"/>
    <property type="project" value="UniProtKB-KW"/>
</dbReference>
<feature type="domain" description="HTH OST-type" evidence="10">
    <location>
        <begin position="246"/>
        <end position="329"/>
    </location>
</feature>
<dbReference type="Pfam" id="PF23182">
    <property type="entry name" value="PABC_AtC3H46"/>
    <property type="match status" value="1"/>
</dbReference>
<dbReference type="InterPro" id="IPR025605">
    <property type="entry name" value="OST-HTH/LOTUS_dom"/>
</dbReference>
<organism evidence="11 12">
    <name type="scientific">Nyssa sinensis</name>
    <dbReference type="NCBI Taxonomy" id="561372"/>
    <lineage>
        <taxon>Eukaryota</taxon>
        <taxon>Viridiplantae</taxon>
        <taxon>Streptophyta</taxon>
        <taxon>Embryophyta</taxon>
        <taxon>Tracheophyta</taxon>
        <taxon>Spermatophyta</taxon>
        <taxon>Magnoliopsida</taxon>
        <taxon>eudicotyledons</taxon>
        <taxon>Gunneridae</taxon>
        <taxon>Pentapetalae</taxon>
        <taxon>asterids</taxon>
        <taxon>Cornales</taxon>
        <taxon>Nyssaceae</taxon>
        <taxon>Nyssa</taxon>
    </lineage>
</organism>
<keyword evidence="1 7" id="KW-0479">Metal-binding</keyword>
<dbReference type="CDD" id="cd12458">
    <property type="entry name" value="RRM_AtC3H46_like"/>
    <property type="match status" value="1"/>
</dbReference>
<dbReference type="SMART" id="SM00360">
    <property type="entry name" value="RRM"/>
    <property type="match status" value="1"/>
</dbReference>
<dbReference type="Gene3D" id="3.30.70.330">
    <property type="match status" value="1"/>
</dbReference>
<dbReference type="PROSITE" id="PS50103">
    <property type="entry name" value="ZF_C3H1"/>
    <property type="match status" value="1"/>
</dbReference>
<sequence length="616" mass="71240">MDFSESTKVVYNRIQKIEPENVSKIIGYLLLQDHGEHEMLRLAFSPDNLIHSLINKAKTDLRLSSQPAVSAPISPPQVNTAPVSDITLQFTPFSPAPSRPFSSPATLRTPNTYWDPQAPVDQQPVHNLEFVPPAYSDSVADDYCLQNQFQFLSVEEQLDSVNTVGSDFSSSFYYPEAALGPRNSRRSPSLPELPVKVCHYFSKGFCKHGNNCRYFHGHPMPESFSQNFNPSSNELLNEDHVISPRSLEKLEFELTELLKSRRGFPVSIASLPMMYYEKYGKTLQAEGYLTESQRHGKAGYSLTKLLGRLKNSIRLIDRPHGQHSIILAEDIPKYMDYNGERNEHGGIVAGSRQIYLTFPAESTFTEQDVSNYFNKFGPVQDVRIPCQQKRMFGFVTFVFAETVKQILTKGNPHFVRGARVLVKPYREKSRLGDRKYTEKIQHPMFYGSHFLDAESELHSMPRVCDNSRFFRKQLMEEHEQALELERRHLLELQLVSKSMNHNPYYGYSMDDLKLSEAYTEQAEFPSAERFNYLLDVLNSGSISDDKVRRISTNYNDQDRYEYLCFLGYFRFDIIETSQMESNILLIGWFVYWIFSPFFWRSINEYNFVLLILFFGI</sequence>
<dbReference type="OrthoDB" id="1914176at2759"/>
<dbReference type="InterPro" id="IPR035979">
    <property type="entry name" value="RBD_domain_sf"/>
</dbReference>
<dbReference type="Pfam" id="PF00076">
    <property type="entry name" value="RRM_1"/>
    <property type="match status" value="1"/>
</dbReference>
<dbReference type="InterPro" id="IPR034365">
    <property type="entry name" value="AtC3H46-like_RRM"/>
</dbReference>
<reference evidence="11 12" key="1">
    <citation type="submission" date="2019-09" db="EMBL/GenBank/DDBJ databases">
        <title>A chromosome-level genome assembly of the Chinese tupelo Nyssa sinensis.</title>
        <authorList>
            <person name="Yang X."/>
            <person name="Kang M."/>
            <person name="Yang Y."/>
            <person name="Xiong H."/>
            <person name="Wang M."/>
            <person name="Zhang Z."/>
            <person name="Wang Z."/>
            <person name="Wu H."/>
            <person name="Ma T."/>
            <person name="Liu J."/>
            <person name="Xi Z."/>
        </authorList>
    </citation>
    <scope>NUCLEOTIDE SEQUENCE [LARGE SCALE GENOMIC DNA]</scope>
    <source>
        <strain evidence="11">J267</strain>
        <tissue evidence="11">Leaf</tissue>
    </source>
</reference>
<evidence type="ECO:0000259" key="8">
    <source>
        <dbReference type="PROSITE" id="PS50102"/>
    </source>
</evidence>
<keyword evidence="4 6" id="KW-0694">RNA-binding</keyword>
<evidence type="ECO:0000256" key="1">
    <source>
        <dbReference type="ARBA" id="ARBA00022723"/>
    </source>
</evidence>
<dbReference type="InterPro" id="IPR000504">
    <property type="entry name" value="RRM_dom"/>
</dbReference>
<protein>
    <recommendedName>
        <fullName evidence="13">C3H1-type domain-containing protein</fullName>
    </recommendedName>
</protein>
<proteinExistence type="predicted"/>
<dbReference type="SUPFAM" id="SSF54928">
    <property type="entry name" value="RNA-binding domain, RBD"/>
    <property type="match status" value="1"/>
</dbReference>
<evidence type="ECO:0000256" key="7">
    <source>
        <dbReference type="PROSITE-ProRule" id="PRU00723"/>
    </source>
</evidence>
<keyword evidence="12" id="KW-1185">Reference proteome</keyword>
<feature type="domain" description="C3H1-type" evidence="9">
    <location>
        <begin position="192"/>
        <end position="219"/>
    </location>
</feature>
<keyword evidence="5" id="KW-0238">DNA-binding</keyword>
<evidence type="ECO:0000256" key="2">
    <source>
        <dbReference type="ARBA" id="ARBA00022771"/>
    </source>
</evidence>
<name>A0A5J5A1D8_9ASTE</name>
<dbReference type="InterPro" id="IPR012677">
    <property type="entry name" value="Nucleotide-bd_a/b_plait_sf"/>
</dbReference>
<evidence type="ECO:0008006" key="13">
    <source>
        <dbReference type="Google" id="ProtNLM"/>
    </source>
</evidence>
<evidence type="ECO:0000256" key="6">
    <source>
        <dbReference type="PROSITE-ProRule" id="PRU00176"/>
    </source>
</evidence>
<dbReference type="SUPFAM" id="SSF90229">
    <property type="entry name" value="CCCH zinc finger"/>
    <property type="match status" value="1"/>
</dbReference>
<dbReference type="Proteomes" id="UP000325577">
    <property type="component" value="Linkage Group LG4"/>
</dbReference>
<dbReference type="FunFam" id="3.30.70.330:FF:000678">
    <property type="entry name" value="zinc finger CCCH domain-containing protein 53-like isoform X2"/>
    <property type="match status" value="1"/>
</dbReference>
<evidence type="ECO:0000256" key="5">
    <source>
        <dbReference type="ARBA" id="ARBA00023125"/>
    </source>
</evidence>
<dbReference type="PANTHER" id="PTHR24009:SF0">
    <property type="entry name" value="ZINC FINGER CCCH DOMAIN-CONTAINING PROTEIN 18"/>
    <property type="match status" value="1"/>
</dbReference>
<dbReference type="PANTHER" id="PTHR24009">
    <property type="entry name" value="RNA-BINDING (RRM/RBD/RNP MOTIFS)"/>
    <property type="match status" value="1"/>
</dbReference>
<evidence type="ECO:0000256" key="4">
    <source>
        <dbReference type="ARBA" id="ARBA00022884"/>
    </source>
</evidence>
<dbReference type="InterPro" id="IPR056276">
    <property type="entry name" value="AtC3H46-like_PABC-like"/>
</dbReference>
<keyword evidence="2 7" id="KW-0863">Zinc-finger</keyword>
<dbReference type="AlphaFoldDB" id="A0A5J5A1D8"/>
<dbReference type="GO" id="GO:0003723">
    <property type="term" value="F:RNA binding"/>
    <property type="evidence" value="ECO:0007669"/>
    <property type="project" value="UniProtKB-UniRule"/>
</dbReference>
<gene>
    <name evidence="11" type="ORF">F0562_011246</name>
</gene>
<evidence type="ECO:0000259" key="10">
    <source>
        <dbReference type="PROSITE" id="PS51644"/>
    </source>
</evidence>
<dbReference type="InterPro" id="IPR000571">
    <property type="entry name" value="Znf_CCCH"/>
</dbReference>